<dbReference type="PATRIC" id="fig|1227465.4.peg.1307"/>
<accession>M0EBU4</accession>
<dbReference type="PROSITE" id="PS51257">
    <property type="entry name" value="PROKAR_LIPOPROTEIN"/>
    <property type="match status" value="1"/>
</dbReference>
<gene>
    <name evidence="1" type="ORF">C463_06657</name>
</gene>
<dbReference type="EMBL" id="AOJK01000033">
    <property type="protein sequence ID" value="ELZ45281.1"/>
    <property type="molecule type" value="Genomic_DNA"/>
</dbReference>
<dbReference type="Proteomes" id="UP000011586">
    <property type="component" value="Unassembled WGS sequence"/>
</dbReference>
<reference evidence="1 2" key="1">
    <citation type="journal article" date="2014" name="PLoS Genet.">
        <title>Phylogenetically driven sequencing of extremely halophilic archaea reveals strategies for static and dynamic osmo-response.</title>
        <authorList>
            <person name="Becker E.A."/>
            <person name="Seitzer P.M."/>
            <person name="Tritt A."/>
            <person name="Larsen D."/>
            <person name="Krusor M."/>
            <person name="Yao A.I."/>
            <person name="Wu D."/>
            <person name="Madern D."/>
            <person name="Eisen J.A."/>
            <person name="Darling A.E."/>
            <person name="Facciotti M.T."/>
        </authorList>
    </citation>
    <scope>NUCLEOTIDE SEQUENCE [LARGE SCALE GENOMIC DNA]</scope>
    <source>
        <strain evidence="1 2">DSM 19288</strain>
    </source>
</reference>
<comment type="caution">
    <text evidence="1">The sequence shown here is derived from an EMBL/GenBank/DDBJ whole genome shotgun (WGS) entry which is preliminary data.</text>
</comment>
<protein>
    <submittedName>
        <fullName evidence="1">Uncharacterized protein</fullName>
    </submittedName>
</protein>
<dbReference type="OrthoDB" id="251619at2157"/>
<proteinExistence type="predicted"/>
<organism evidence="1 2">
    <name type="scientific">Halorubrum californiense DSM 19288</name>
    <dbReference type="NCBI Taxonomy" id="1227465"/>
    <lineage>
        <taxon>Archaea</taxon>
        <taxon>Methanobacteriati</taxon>
        <taxon>Methanobacteriota</taxon>
        <taxon>Stenosarchaea group</taxon>
        <taxon>Halobacteria</taxon>
        <taxon>Halobacteriales</taxon>
        <taxon>Haloferacaceae</taxon>
        <taxon>Halorubrum</taxon>
    </lineage>
</organism>
<evidence type="ECO:0000313" key="1">
    <source>
        <dbReference type="EMBL" id="ELZ45281.1"/>
    </source>
</evidence>
<dbReference type="AlphaFoldDB" id="M0EBU4"/>
<dbReference type="RefSeq" id="WP_008442207.1">
    <property type="nucleotide sequence ID" value="NZ_AOJK01000033.1"/>
</dbReference>
<evidence type="ECO:0000313" key="2">
    <source>
        <dbReference type="Proteomes" id="UP000011586"/>
    </source>
</evidence>
<keyword evidence="2" id="KW-1185">Reference proteome</keyword>
<sequence length="94" mass="10217">MSGRERRATRRELLRKIAGVGAVGVAGLAGCAGSGGDEPSFEEGFERGWREYAFEWTIPELSTDTLSLLVGTAVTWEADATHYVDDLSVRVEAR</sequence>
<name>M0EBU4_9EURY</name>